<dbReference type="Pfam" id="PF22725">
    <property type="entry name" value="GFO_IDH_MocA_C3"/>
    <property type="match status" value="1"/>
</dbReference>
<dbReference type="InterPro" id="IPR055170">
    <property type="entry name" value="GFO_IDH_MocA-like_dom"/>
</dbReference>
<dbReference type="EMBL" id="CDMZ01001673">
    <property type="protein sequence ID" value="CEM36031.1"/>
    <property type="molecule type" value="Genomic_DNA"/>
</dbReference>
<dbReference type="GO" id="GO:0016491">
    <property type="term" value="F:oxidoreductase activity"/>
    <property type="evidence" value="ECO:0007669"/>
    <property type="project" value="UniProtKB-KW"/>
</dbReference>
<accession>A0A0G4GYP1</accession>
<keyword evidence="2" id="KW-0560">Oxidoreductase</keyword>
<name>A0A0G4GYP1_9ALVE</name>
<dbReference type="PANTHER" id="PTHR42840">
    <property type="entry name" value="NAD(P)-BINDING ROSSMANN-FOLD SUPERFAMILY PROTEIN-RELATED"/>
    <property type="match status" value="1"/>
</dbReference>
<dbReference type="SUPFAM" id="SSF55347">
    <property type="entry name" value="Glyceraldehyde-3-phosphate dehydrogenase-like, C-terminal domain"/>
    <property type="match status" value="1"/>
</dbReference>
<evidence type="ECO:0008006" key="6">
    <source>
        <dbReference type="Google" id="ProtNLM"/>
    </source>
</evidence>
<dbReference type="VEuPathDB" id="CryptoDB:Cvel_23873"/>
<evidence type="ECO:0000256" key="1">
    <source>
        <dbReference type="ARBA" id="ARBA00010928"/>
    </source>
</evidence>
<gene>
    <name evidence="5" type="ORF">Cvel_23873</name>
</gene>
<evidence type="ECO:0000259" key="3">
    <source>
        <dbReference type="Pfam" id="PF01408"/>
    </source>
</evidence>
<dbReference type="Pfam" id="PF01408">
    <property type="entry name" value="GFO_IDH_MocA"/>
    <property type="match status" value="2"/>
</dbReference>
<dbReference type="Gene3D" id="3.30.360.10">
    <property type="entry name" value="Dihydrodipicolinate Reductase, domain 2"/>
    <property type="match status" value="2"/>
</dbReference>
<dbReference type="Gene3D" id="3.40.50.720">
    <property type="entry name" value="NAD(P)-binding Rossmann-like Domain"/>
    <property type="match status" value="2"/>
</dbReference>
<feature type="domain" description="Gfo/Idh/MocA-like oxidoreductase N-terminal" evidence="3">
    <location>
        <begin position="394"/>
        <end position="453"/>
    </location>
</feature>
<protein>
    <recommendedName>
        <fullName evidence="6">Gfo/Idh/MocA-like oxidoreductase N-terminal domain-containing protein</fullName>
    </recommendedName>
</protein>
<comment type="similarity">
    <text evidence="1">Belongs to the Gfo/Idh/MocA family.</text>
</comment>
<proteinExistence type="inferred from homology"/>
<evidence type="ECO:0000313" key="5">
    <source>
        <dbReference type="EMBL" id="CEM36031.1"/>
    </source>
</evidence>
<dbReference type="GO" id="GO:0006740">
    <property type="term" value="P:NADPH regeneration"/>
    <property type="evidence" value="ECO:0007669"/>
    <property type="project" value="TreeGrafter"/>
</dbReference>
<dbReference type="InterPro" id="IPR000683">
    <property type="entry name" value="Gfo/Idh/MocA-like_OxRdtase_N"/>
</dbReference>
<dbReference type="GO" id="GO:0005737">
    <property type="term" value="C:cytoplasm"/>
    <property type="evidence" value="ECO:0007669"/>
    <property type="project" value="TreeGrafter"/>
</dbReference>
<feature type="domain" description="Gfo/Idh/MocA-like oxidoreductase N-terminal" evidence="3">
    <location>
        <begin position="8"/>
        <end position="120"/>
    </location>
</feature>
<sequence length="660" mass="73078">MSGTGLPRVAVIGGGRMGLARWEQVKAIGVVVPVCIVEMWEEKRNDLLSQGYPVVGSLDDLPPVDGAVVSTPTASHKALIQQLAKRNIHIYCEKPISFTVSEIRECYEIARQHGVQLHAGWMKRFDPDFLKVKRRLVSLGGDFLHVHMVNRDFPVPPKSILSQLGDIWSDCTVHEFNLALWLSNGEMPVEVFARGVCALGEESGVMDRSVTHLTFKGGRTMTIENSRHSPPKEKYDQRLEVVTASELLETGFPQRDLHPLPDGDFSFPQRYKEAFEAEMAFFAQCIQAAAKGETPPLPVNREEDDVNTALLAEACNRSNLTRRVVKITTAEVGRPGGAVLSFDGAPFGLRFVGLGVFGQNMFGFVQSLVDAGEMGGVSLLPPFTRKSGLDWEKDVLRDGETAGVYICTPDDQHDWQALECLQHGKAVLVEKPLTKFEQLRRQAVGSGVVMMVGFQRRFDSRVREAKKFIEANRQRVKRVVFLSDEPVPGPLPDDLEQTLRNSCCHECDLVSFLFPSGDLKVVEVVRTGVNSLRVCLDAGGVPVEIRFAKGHKEFANEIVVEANEEKEGGENRKMMFGFRGVPREARTVGGGGDGQFWCDEYASAYKQMFRTFCDLSKGSEEVVQMTGALRSHGRGFSLLEEVCGRWRERGGGRDTGTAAV</sequence>
<organism evidence="5">
    <name type="scientific">Chromera velia CCMP2878</name>
    <dbReference type="NCBI Taxonomy" id="1169474"/>
    <lineage>
        <taxon>Eukaryota</taxon>
        <taxon>Sar</taxon>
        <taxon>Alveolata</taxon>
        <taxon>Colpodellida</taxon>
        <taxon>Chromeraceae</taxon>
        <taxon>Chromera</taxon>
    </lineage>
</organism>
<feature type="domain" description="GFO/IDH/MocA-like oxidoreductase" evidence="4">
    <location>
        <begin position="141"/>
        <end position="242"/>
    </location>
</feature>
<dbReference type="InterPro" id="IPR036291">
    <property type="entry name" value="NAD(P)-bd_dom_sf"/>
</dbReference>
<dbReference type="GO" id="GO:0000166">
    <property type="term" value="F:nucleotide binding"/>
    <property type="evidence" value="ECO:0007669"/>
    <property type="project" value="InterPro"/>
</dbReference>
<dbReference type="SUPFAM" id="SSF51735">
    <property type="entry name" value="NAD(P)-binding Rossmann-fold domains"/>
    <property type="match status" value="2"/>
</dbReference>
<dbReference type="PANTHER" id="PTHR42840:SF3">
    <property type="entry name" value="BINDING ROSSMANN FOLD OXIDOREDUCTASE, PUTATIVE (AFU_ORTHOLOGUE AFUA_2G10240)-RELATED"/>
    <property type="match status" value="1"/>
</dbReference>
<evidence type="ECO:0000256" key="2">
    <source>
        <dbReference type="ARBA" id="ARBA00023002"/>
    </source>
</evidence>
<dbReference type="AlphaFoldDB" id="A0A0G4GYP1"/>
<reference evidence="5" key="1">
    <citation type="submission" date="2014-11" db="EMBL/GenBank/DDBJ databases">
        <authorList>
            <person name="Otto D Thomas"/>
            <person name="Naeem Raeece"/>
        </authorList>
    </citation>
    <scope>NUCLEOTIDE SEQUENCE</scope>
</reference>
<evidence type="ECO:0000259" key="4">
    <source>
        <dbReference type="Pfam" id="PF22725"/>
    </source>
</evidence>